<organism evidence="2 3">
    <name type="scientific">Cudoniella acicularis</name>
    <dbReference type="NCBI Taxonomy" id="354080"/>
    <lineage>
        <taxon>Eukaryota</taxon>
        <taxon>Fungi</taxon>
        <taxon>Dikarya</taxon>
        <taxon>Ascomycota</taxon>
        <taxon>Pezizomycotina</taxon>
        <taxon>Leotiomycetes</taxon>
        <taxon>Helotiales</taxon>
        <taxon>Tricladiaceae</taxon>
        <taxon>Cudoniella</taxon>
    </lineage>
</organism>
<feature type="compositionally biased region" description="Basic and acidic residues" evidence="1">
    <location>
        <begin position="116"/>
        <end position="128"/>
    </location>
</feature>
<name>A0A8H4W1F3_9HELO</name>
<accession>A0A8H4W1F3</accession>
<reference evidence="2 3" key="1">
    <citation type="submission" date="2020-03" db="EMBL/GenBank/DDBJ databases">
        <title>Draft Genome Sequence of Cudoniella acicularis.</title>
        <authorList>
            <person name="Buettner E."/>
            <person name="Kellner H."/>
        </authorList>
    </citation>
    <scope>NUCLEOTIDE SEQUENCE [LARGE SCALE GENOMIC DNA]</scope>
    <source>
        <strain evidence="2 3">DSM 108380</strain>
    </source>
</reference>
<proteinExistence type="predicted"/>
<keyword evidence="3" id="KW-1185">Reference proteome</keyword>
<comment type="caution">
    <text evidence="2">The sequence shown here is derived from an EMBL/GenBank/DDBJ whole genome shotgun (WGS) entry which is preliminary data.</text>
</comment>
<dbReference type="OrthoDB" id="4369634at2759"/>
<evidence type="ECO:0000313" key="2">
    <source>
        <dbReference type="EMBL" id="KAF4628230.1"/>
    </source>
</evidence>
<protein>
    <submittedName>
        <fullName evidence="2">Uncharacterized protein</fullName>
    </submittedName>
</protein>
<sequence>MAGILVDLISHDVRRGAFRDLANIKASSALPVGVTTKEVARVTRHSSGSYLKGTTDKYVGDVEQDTYTTRAEQMFLSRKAPAIRNKYKKRRLTAGEIATYYAENNIDPASKNRRQRAGEAIHRERKMD</sequence>
<feature type="region of interest" description="Disordered" evidence="1">
    <location>
        <begin position="107"/>
        <end position="128"/>
    </location>
</feature>
<gene>
    <name evidence="2" type="ORF">G7Y89_g9923</name>
</gene>
<dbReference type="AlphaFoldDB" id="A0A8H4W1F3"/>
<dbReference type="Proteomes" id="UP000566819">
    <property type="component" value="Unassembled WGS sequence"/>
</dbReference>
<evidence type="ECO:0000256" key="1">
    <source>
        <dbReference type="SAM" id="MobiDB-lite"/>
    </source>
</evidence>
<dbReference type="EMBL" id="JAAMPI010000842">
    <property type="protein sequence ID" value="KAF4628230.1"/>
    <property type="molecule type" value="Genomic_DNA"/>
</dbReference>
<evidence type="ECO:0000313" key="3">
    <source>
        <dbReference type="Proteomes" id="UP000566819"/>
    </source>
</evidence>